<comment type="caution">
    <text evidence="2">The sequence shown here is derived from an EMBL/GenBank/DDBJ whole genome shotgun (WGS) entry which is preliminary data.</text>
</comment>
<reference evidence="2 3" key="1">
    <citation type="submission" date="2019-04" db="EMBL/GenBank/DDBJ databases">
        <authorList>
            <person name="Li Y."/>
            <person name="Wang J."/>
        </authorList>
    </citation>
    <scope>NUCLEOTIDE SEQUENCE [LARGE SCALE GENOMIC DNA]</scope>
    <source>
        <strain evidence="2 3">DSM 14668</strain>
    </source>
</reference>
<evidence type="ECO:0000313" key="2">
    <source>
        <dbReference type="EMBL" id="TKD08616.1"/>
    </source>
</evidence>
<dbReference type="PANTHER" id="PTHR31157:SF1">
    <property type="entry name" value="SCP DOMAIN-CONTAINING PROTEIN"/>
    <property type="match status" value="1"/>
</dbReference>
<dbReference type="Proteomes" id="UP000309215">
    <property type="component" value="Unassembled WGS sequence"/>
</dbReference>
<evidence type="ECO:0000259" key="1">
    <source>
        <dbReference type="Pfam" id="PF00188"/>
    </source>
</evidence>
<keyword evidence="3" id="KW-1185">Reference proteome</keyword>
<dbReference type="AlphaFoldDB" id="A0A4V5PN02"/>
<dbReference type="CDD" id="cd05379">
    <property type="entry name" value="CAP_bacterial"/>
    <property type="match status" value="1"/>
</dbReference>
<protein>
    <submittedName>
        <fullName evidence="2">CAP domain-containing protein</fullName>
    </submittedName>
</protein>
<dbReference type="SUPFAM" id="SSF55797">
    <property type="entry name" value="PR-1-like"/>
    <property type="match status" value="1"/>
</dbReference>
<dbReference type="InterPro" id="IPR014044">
    <property type="entry name" value="CAP_dom"/>
</dbReference>
<evidence type="ECO:0000313" key="3">
    <source>
        <dbReference type="Proteomes" id="UP000309215"/>
    </source>
</evidence>
<dbReference type="OrthoDB" id="5510519at2"/>
<dbReference type="Pfam" id="PF00188">
    <property type="entry name" value="CAP"/>
    <property type="match status" value="1"/>
</dbReference>
<gene>
    <name evidence="2" type="ORF">E8A74_15150</name>
</gene>
<accession>A0A4V5PN02</accession>
<proteinExistence type="predicted"/>
<dbReference type="PANTHER" id="PTHR31157">
    <property type="entry name" value="SCP DOMAIN-CONTAINING PROTEIN"/>
    <property type="match status" value="1"/>
</dbReference>
<dbReference type="EMBL" id="SSMQ01000013">
    <property type="protein sequence ID" value="TKD08616.1"/>
    <property type="molecule type" value="Genomic_DNA"/>
</dbReference>
<name>A0A4V5PN02_9BACT</name>
<dbReference type="Gene3D" id="3.40.33.10">
    <property type="entry name" value="CAP"/>
    <property type="match status" value="1"/>
</dbReference>
<sequence>MCCMVKMCRLASSRGSVWPILSVVAALGLAPWALGCTTVEYADSVSQANPLDAVESDLIGRLNDMRTQAGVPVLKVCATLNQSASSHSDDMRDKGYLKDIGPDGSTAVSRACDAGFSAACEGSVGMAELLAKGFAGAAQTLEQWAMDEGTKPVLVNGDFLTVGVGRSMGGESAIWTLDLAAAVDPSCDAAAP</sequence>
<feature type="domain" description="SCP" evidence="1">
    <location>
        <begin position="61"/>
        <end position="176"/>
    </location>
</feature>
<organism evidence="2 3">
    <name type="scientific">Polyangium fumosum</name>
    <dbReference type="NCBI Taxonomy" id="889272"/>
    <lineage>
        <taxon>Bacteria</taxon>
        <taxon>Pseudomonadati</taxon>
        <taxon>Myxococcota</taxon>
        <taxon>Polyangia</taxon>
        <taxon>Polyangiales</taxon>
        <taxon>Polyangiaceae</taxon>
        <taxon>Polyangium</taxon>
    </lineage>
</organism>
<dbReference type="InterPro" id="IPR035940">
    <property type="entry name" value="CAP_sf"/>
</dbReference>